<accession>A0A921QZG0</accession>
<reference evidence="2" key="1">
    <citation type="journal article" date="2019" name="BMC Genomics">
        <title>A new reference genome for Sorghum bicolor reveals high levels of sequence similarity between sweet and grain genotypes: implications for the genetics of sugar metabolism.</title>
        <authorList>
            <person name="Cooper E.A."/>
            <person name="Brenton Z.W."/>
            <person name="Flinn B.S."/>
            <person name="Jenkins J."/>
            <person name="Shu S."/>
            <person name="Flowers D."/>
            <person name="Luo F."/>
            <person name="Wang Y."/>
            <person name="Xia P."/>
            <person name="Barry K."/>
            <person name="Daum C."/>
            <person name="Lipzen A."/>
            <person name="Yoshinaga Y."/>
            <person name="Schmutz J."/>
            <person name="Saski C."/>
            <person name="Vermerris W."/>
            <person name="Kresovich S."/>
        </authorList>
    </citation>
    <scope>NUCLEOTIDE SEQUENCE</scope>
</reference>
<dbReference type="AlphaFoldDB" id="A0A921QZG0"/>
<dbReference type="Proteomes" id="UP000807115">
    <property type="component" value="Chromosome 5"/>
</dbReference>
<dbReference type="InterPro" id="IPR001810">
    <property type="entry name" value="F-box_dom"/>
</dbReference>
<dbReference type="PROSITE" id="PS50181">
    <property type="entry name" value="FBOX"/>
    <property type="match status" value="1"/>
</dbReference>
<dbReference type="PANTHER" id="PTHR31111">
    <property type="entry name" value="BNAA05G37150D PROTEIN-RELATED"/>
    <property type="match status" value="1"/>
</dbReference>
<organism evidence="2 3">
    <name type="scientific">Sorghum bicolor</name>
    <name type="common">Sorghum</name>
    <name type="synonym">Sorghum vulgare</name>
    <dbReference type="NCBI Taxonomy" id="4558"/>
    <lineage>
        <taxon>Eukaryota</taxon>
        <taxon>Viridiplantae</taxon>
        <taxon>Streptophyta</taxon>
        <taxon>Embryophyta</taxon>
        <taxon>Tracheophyta</taxon>
        <taxon>Spermatophyta</taxon>
        <taxon>Magnoliopsida</taxon>
        <taxon>Liliopsida</taxon>
        <taxon>Poales</taxon>
        <taxon>Poaceae</taxon>
        <taxon>PACMAD clade</taxon>
        <taxon>Panicoideae</taxon>
        <taxon>Andropogonodae</taxon>
        <taxon>Andropogoneae</taxon>
        <taxon>Sorghinae</taxon>
        <taxon>Sorghum</taxon>
    </lineage>
</organism>
<dbReference type="Pfam" id="PF12937">
    <property type="entry name" value="F-box-like"/>
    <property type="match status" value="1"/>
</dbReference>
<proteinExistence type="predicted"/>
<sequence length="429" mass="47705">MAPMTRRSSGRAFAELATDVLFDVFLLLSAKELCRLRVVCRSWRSLTCDPHFIRAHAARHQRDDPLLVATFFVSGPSQGHTMLIDLIDLSGKTVKRVTSAMNPGQVLCPRLGLVFVANNSDNTCRVLDPAAAAAGAGARFSLPLLPAPSHRGRGSRRRLGKAATSFAFGKVAATGEHKVLRIFHRLKNDDEHHHRRHLFEVLTLGGRARWRDMPNPDMFVCPNSSAVVDGVVYFLRNNAVYTGRAAAAALPPGAGIVVPPADCVASFDLEREEWRKRLQGPISMGLGYDDDDGSDDSDDELEPDHLRLCQFQFALAELKGCLALVNYYGMCRTTDIWILSDFERGVWVKEYSILATSNNVPAYLRRPEPLFVLDDGRLVVRQHGYGLAIYDPRTDAWAWVVLRPLRLGPVRIYAGSILGLQDIYRDTLQ</sequence>
<evidence type="ECO:0000259" key="1">
    <source>
        <dbReference type="PROSITE" id="PS50181"/>
    </source>
</evidence>
<dbReference type="EMBL" id="CM027684">
    <property type="protein sequence ID" value="KAG0530090.1"/>
    <property type="molecule type" value="Genomic_DNA"/>
</dbReference>
<dbReference type="InterPro" id="IPR036047">
    <property type="entry name" value="F-box-like_dom_sf"/>
</dbReference>
<protein>
    <recommendedName>
        <fullName evidence="1">F-box domain-containing protein</fullName>
    </recommendedName>
</protein>
<name>A0A921QZG0_SORBI</name>
<dbReference type="Gene3D" id="1.20.1280.50">
    <property type="match status" value="1"/>
</dbReference>
<dbReference type="SUPFAM" id="SSF81383">
    <property type="entry name" value="F-box domain"/>
    <property type="match status" value="1"/>
</dbReference>
<reference evidence="2" key="2">
    <citation type="submission" date="2020-10" db="EMBL/GenBank/DDBJ databases">
        <authorList>
            <person name="Cooper E.A."/>
            <person name="Brenton Z.W."/>
            <person name="Flinn B.S."/>
            <person name="Jenkins J."/>
            <person name="Shu S."/>
            <person name="Flowers D."/>
            <person name="Luo F."/>
            <person name="Wang Y."/>
            <person name="Xia P."/>
            <person name="Barry K."/>
            <person name="Daum C."/>
            <person name="Lipzen A."/>
            <person name="Yoshinaga Y."/>
            <person name="Schmutz J."/>
            <person name="Saski C."/>
            <person name="Vermerris W."/>
            <person name="Kresovich S."/>
        </authorList>
    </citation>
    <scope>NUCLEOTIDE SEQUENCE</scope>
</reference>
<evidence type="ECO:0000313" key="3">
    <source>
        <dbReference type="Proteomes" id="UP000807115"/>
    </source>
</evidence>
<dbReference type="SMART" id="SM00256">
    <property type="entry name" value="FBOX"/>
    <property type="match status" value="1"/>
</dbReference>
<feature type="domain" description="F-box" evidence="1">
    <location>
        <begin position="10"/>
        <end position="56"/>
    </location>
</feature>
<dbReference type="PANTHER" id="PTHR31111:SF133">
    <property type="entry name" value="OS07G0196600 PROTEIN"/>
    <property type="match status" value="1"/>
</dbReference>
<gene>
    <name evidence="2" type="ORF">BDA96_05G154800</name>
</gene>
<evidence type="ECO:0000313" key="2">
    <source>
        <dbReference type="EMBL" id="KAG0530090.1"/>
    </source>
</evidence>
<comment type="caution">
    <text evidence="2">The sequence shown here is derived from an EMBL/GenBank/DDBJ whole genome shotgun (WGS) entry which is preliminary data.</text>
</comment>